<sequence>MAQRRPLARPAAPGTFPAAALCAAFAAALALTACQGNPDSWGTGVVKQSDAFGDYSETVVAIPRPTAGPRQFQCAGPFAPNTSAVNIAADFGQANVVTGNIISPDGSTSPGLVVLPNDPALSLEIAWKDAIDMVGPRRVAFTESSAWSVNGIAIGSTLADLEKANGKPFRVQGFGGNGGGVVADWRGGRLGNLGGGCTLGVQLALSASASDQAQARLSGPKSIASSDAALRSAAPTVGVFWVTYR</sequence>
<proteinExistence type="predicted"/>
<evidence type="ECO:0000256" key="1">
    <source>
        <dbReference type="SAM" id="SignalP"/>
    </source>
</evidence>
<feature type="signal peptide" evidence="1">
    <location>
        <begin position="1"/>
        <end position="32"/>
    </location>
</feature>
<evidence type="ECO:0000313" key="3">
    <source>
        <dbReference type="Proteomes" id="UP000002417"/>
    </source>
</evidence>
<dbReference type="EMBL" id="CP000781">
    <property type="protein sequence ID" value="ABS67988.1"/>
    <property type="molecule type" value="Genomic_DNA"/>
</dbReference>
<dbReference type="HOGENOM" id="CLU_1133232_0_0_5"/>
<organism evidence="2 3">
    <name type="scientific">Xanthobacter autotrophicus (strain ATCC BAA-1158 / Py2)</name>
    <dbReference type="NCBI Taxonomy" id="78245"/>
    <lineage>
        <taxon>Bacteria</taxon>
        <taxon>Pseudomonadati</taxon>
        <taxon>Pseudomonadota</taxon>
        <taxon>Alphaproteobacteria</taxon>
        <taxon>Hyphomicrobiales</taxon>
        <taxon>Xanthobacteraceae</taxon>
        <taxon>Xanthobacter</taxon>
    </lineage>
</organism>
<name>A7IIZ5_XANP2</name>
<dbReference type="PROSITE" id="PS51257">
    <property type="entry name" value="PROKAR_LIPOPROTEIN"/>
    <property type="match status" value="1"/>
</dbReference>
<evidence type="ECO:0000313" key="2">
    <source>
        <dbReference type="EMBL" id="ABS67988.1"/>
    </source>
</evidence>
<dbReference type="Proteomes" id="UP000002417">
    <property type="component" value="Chromosome"/>
</dbReference>
<dbReference type="KEGG" id="xau:Xaut_2748"/>
<dbReference type="eggNOG" id="ENOG50332AS">
    <property type="taxonomic scope" value="Bacteria"/>
</dbReference>
<dbReference type="OrthoDB" id="1144014at2"/>
<reference evidence="2 3" key="1">
    <citation type="submission" date="2007-07" db="EMBL/GenBank/DDBJ databases">
        <title>Complete sequence of chromosome of Xanthobacter autotrophicus Py2.</title>
        <authorList>
            <consortium name="US DOE Joint Genome Institute"/>
            <person name="Copeland A."/>
            <person name="Lucas S."/>
            <person name="Lapidus A."/>
            <person name="Barry K."/>
            <person name="Glavina del Rio T."/>
            <person name="Hammon N."/>
            <person name="Israni S."/>
            <person name="Dalin E."/>
            <person name="Tice H."/>
            <person name="Pitluck S."/>
            <person name="Sims D."/>
            <person name="Brettin T."/>
            <person name="Bruce D."/>
            <person name="Detter J.C."/>
            <person name="Han C."/>
            <person name="Tapia R."/>
            <person name="Brainard J."/>
            <person name="Schmutz J."/>
            <person name="Larimer F."/>
            <person name="Land M."/>
            <person name="Hauser L."/>
            <person name="Kyrpides N."/>
            <person name="Kim E."/>
            <person name="Ensigns S.A."/>
            <person name="Richardson P."/>
        </authorList>
    </citation>
    <scope>NUCLEOTIDE SEQUENCE [LARGE SCALE GENOMIC DNA]</scope>
    <source>
        <strain evidence="3">ATCC BAA-1158 / Py2</strain>
    </source>
</reference>
<dbReference type="AlphaFoldDB" id="A7IIZ5"/>
<feature type="chain" id="PRO_5002711071" evidence="1">
    <location>
        <begin position="33"/>
        <end position="245"/>
    </location>
</feature>
<gene>
    <name evidence="2" type="ordered locus">Xaut_2748</name>
</gene>
<keyword evidence="3" id="KW-1185">Reference proteome</keyword>
<keyword evidence="1" id="KW-0732">Signal</keyword>
<accession>A7IIZ5</accession>
<protein>
    <submittedName>
        <fullName evidence="2">Uncharacterized protein</fullName>
    </submittedName>
</protein>